<dbReference type="PROSITE" id="PS51257">
    <property type="entry name" value="PROKAR_LIPOPROTEIN"/>
    <property type="match status" value="1"/>
</dbReference>
<evidence type="ECO:0000256" key="1">
    <source>
        <dbReference type="ARBA" id="ARBA00002494"/>
    </source>
</evidence>
<dbReference type="GO" id="GO:0016020">
    <property type="term" value="C:membrane"/>
    <property type="evidence" value="ECO:0007669"/>
    <property type="project" value="InterPro"/>
</dbReference>
<dbReference type="PROSITE" id="PS51296">
    <property type="entry name" value="RIESKE"/>
    <property type="match status" value="1"/>
</dbReference>
<dbReference type="GO" id="GO:0051537">
    <property type="term" value="F:2 iron, 2 sulfur cluster binding"/>
    <property type="evidence" value="ECO:0007669"/>
    <property type="project" value="UniProtKB-KW"/>
</dbReference>
<evidence type="ECO:0000256" key="10">
    <source>
        <dbReference type="SAM" id="MobiDB-lite"/>
    </source>
</evidence>
<accession>A0A540QKI0</accession>
<feature type="compositionally biased region" description="Low complexity" evidence="10">
    <location>
        <begin position="34"/>
        <end position="60"/>
    </location>
</feature>
<evidence type="ECO:0000313" key="11">
    <source>
        <dbReference type="EMBL" id="TQE40189.1"/>
    </source>
</evidence>
<dbReference type="FunFam" id="2.102.10.10:FF:000016">
    <property type="entry name" value="Nitrite reductase/ring-hydroxylating ferredoxin subunit"/>
    <property type="match status" value="1"/>
</dbReference>
<organism evidence="11 12">
    <name type="scientific">Streptomyces ipomoeae</name>
    <dbReference type="NCBI Taxonomy" id="103232"/>
    <lineage>
        <taxon>Bacteria</taxon>
        <taxon>Bacillati</taxon>
        <taxon>Actinomycetota</taxon>
        <taxon>Actinomycetes</taxon>
        <taxon>Kitasatosporales</taxon>
        <taxon>Streptomycetaceae</taxon>
        <taxon>Streptomyces</taxon>
    </lineage>
</organism>
<keyword evidence="5" id="KW-0408">Iron</keyword>
<evidence type="ECO:0000256" key="3">
    <source>
        <dbReference type="ARBA" id="ARBA00022714"/>
    </source>
</evidence>
<dbReference type="PROSITE" id="PS51318">
    <property type="entry name" value="TAT"/>
    <property type="match status" value="1"/>
</dbReference>
<keyword evidence="4" id="KW-0479">Metal-binding</keyword>
<dbReference type="AlphaFoldDB" id="A0A540QKI0"/>
<proteinExistence type="predicted"/>
<keyword evidence="6" id="KW-0411">Iron-sulfur</keyword>
<reference evidence="11 12" key="1">
    <citation type="submission" date="2019-03" db="EMBL/GenBank/DDBJ databases">
        <title>Comparative genomic analyses of the sweetpotato soil rot pathogen, Streptomyces ipomoeae.</title>
        <authorList>
            <person name="Ruschel Soares N."/>
            <person name="Badger J.H."/>
            <person name="Huguet-Tapia J.C."/>
            <person name="Clark C.A."/>
            <person name="Pettis G.S."/>
        </authorList>
    </citation>
    <scope>NUCLEOTIDE SEQUENCE [LARGE SCALE GENOMIC DNA]</scope>
    <source>
        <strain evidence="11 12">88-35</strain>
    </source>
</reference>
<keyword evidence="3" id="KW-0001">2Fe-2S</keyword>
<dbReference type="GO" id="GO:0016705">
    <property type="term" value="F:oxidoreductase activity, acting on paired donors, with incorporation or reduction of molecular oxygen"/>
    <property type="evidence" value="ECO:0007669"/>
    <property type="project" value="UniProtKB-ARBA"/>
</dbReference>
<feature type="region of interest" description="Disordered" evidence="10">
    <location>
        <begin position="34"/>
        <end position="85"/>
    </location>
</feature>
<sequence>MTSETIKPAMEPARRTVVTAAGVAGLAVALTACGSEDDSSSSSASSGGDAGSSASSDASSGGSGGGTEIAKTSDIPEGGGKIFESEGVVVTQPEAGTYKAFSSTCTHRGCAVKSIADGVINCPCHNSNFSIADGSVKSGPATEALPEKKVSVSGESIMLA</sequence>
<dbReference type="EMBL" id="SPAZ01000005">
    <property type="protein sequence ID" value="TQE40189.1"/>
    <property type="molecule type" value="Genomic_DNA"/>
</dbReference>
<evidence type="ECO:0000256" key="7">
    <source>
        <dbReference type="ARBA" id="ARBA00023157"/>
    </source>
</evidence>
<dbReference type="InterPro" id="IPR006311">
    <property type="entry name" value="TAT_signal"/>
</dbReference>
<dbReference type="GO" id="GO:0046872">
    <property type="term" value="F:metal ion binding"/>
    <property type="evidence" value="ECO:0007669"/>
    <property type="project" value="UniProtKB-KW"/>
</dbReference>
<dbReference type="Proteomes" id="UP000318720">
    <property type="component" value="Unassembled WGS sequence"/>
</dbReference>
<dbReference type="CDD" id="cd03467">
    <property type="entry name" value="Rieske"/>
    <property type="match status" value="1"/>
</dbReference>
<comment type="function">
    <text evidence="1">Iron-sulfur subunit of the cytochrome bc1 complex, an essential component of the respiratory electron transport chain required for ATP synthesis. The bc1 complex catalyzes the oxidation of menaquinol and the reduction of cytochrome c in the respiratory chain. The bc1 complex operates through a Q-cycle mechanism that couples electron transfer to generation of the proton gradient that drives ATP synthesis.</text>
</comment>
<evidence type="ECO:0000256" key="2">
    <source>
        <dbReference type="ARBA" id="ARBA00015816"/>
    </source>
</evidence>
<dbReference type="RefSeq" id="WP_009310252.1">
    <property type="nucleotide sequence ID" value="NZ_CP182305.1"/>
</dbReference>
<dbReference type="InterPro" id="IPR036922">
    <property type="entry name" value="Rieske_2Fe-2S_sf"/>
</dbReference>
<comment type="cofactor">
    <cofactor evidence="9">
        <name>[2Fe-2S] cluster</name>
        <dbReference type="ChEBI" id="CHEBI:190135"/>
    </cofactor>
</comment>
<protein>
    <recommendedName>
        <fullName evidence="2">Cytochrome bc1 complex Rieske iron-sulfur subunit</fullName>
    </recommendedName>
    <alternativeName>
        <fullName evidence="8">Cytochrome bc1 reductase complex subunit QcrA</fullName>
    </alternativeName>
</protein>
<dbReference type="GeneID" id="301699623"/>
<evidence type="ECO:0000256" key="5">
    <source>
        <dbReference type="ARBA" id="ARBA00023004"/>
    </source>
</evidence>
<evidence type="ECO:0000256" key="8">
    <source>
        <dbReference type="ARBA" id="ARBA00029586"/>
    </source>
</evidence>
<dbReference type="InterPro" id="IPR005805">
    <property type="entry name" value="Rieske_Fe-S_prot_C"/>
</dbReference>
<dbReference type="InterPro" id="IPR017941">
    <property type="entry name" value="Rieske_2Fe-2S"/>
</dbReference>
<dbReference type="SUPFAM" id="SSF50022">
    <property type="entry name" value="ISP domain"/>
    <property type="match status" value="1"/>
</dbReference>
<evidence type="ECO:0000256" key="4">
    <source>
        <dbReference type="ARBA" id="ARBA00022723"/>
    </source>
</evidence>
<dbReference type="Gene3D" id="2.102.10.10">
    <property type="entry name" value="Rieske [2Fe-2S] iron-sulphur domain"/>
    <property type="match status" value="1"/>
</dbReference>
<dbReference type="InterPro" id="IPR014349">
    <property type="entry name" value="Rieske_Fe-S_prot"/>
</dbReference>
<dbReference type="Pfam" id="PF00355">
    <property type="entry name" value="Rieske"/>
    <property type="match status" value="1"/>
</dbReference>
<name>A0A540QKI0_9ACTN</name>
<evidence type="ECO:0000256" key="6">
    <source>
        <dbReference type="ARBA" id="ARBA00023014"/>
    </source>
</evidence>
<dbReference type="PRINTS" id="PR00162">
    <property type="entry name" value="RIESKE"/>
</dbReference>
<dbReference type="PANTHER" id="PTHR10134">
    <property type="entry name" value="CYTOCHROME B-C1 COMPLEX SUBUNIT RIESKE, MITOCHONDRIAL"/>
    <property type="match status" value="1"/>
</dbReference>
<keyword evidence="7" id="KW-1015">Disulfide bond</keyword>
<evidence type="ECO:0000313" key="12">
    <source>
        <dbReference type="Proteomes" id="UP000318720"/>
    </source>
</evidence>
<dbReference type="GO" id="GO:0004497">
    <property type="term" value="F:monooxygenase activity"/>
    <property type="evidence" value="ECO:0007669"/>
    <property type="project" value="UniProtKB-ARBA"/>
</dbReference>
<gene>
    <name evidence="11" type="ORF">Sipo8835_00485</name>
</gene>
<evidence type="ECO:0000256" key="9">
    <source>
        <dbReference type="ARBA" id="ARBA00034078"/>
    </source>
</evidence>
<comment type="caution">
    <text evidence="11">The sequence shown here is derived from an EMBL/GenBank/DDBJ whole genome shotgun (WGS) entry which is preliminary data.</text>
</comment>